<dbReference type="PANTHER" id="PTHR31120:SF6">
    <property type="entry name" value="METALLOPROTEASE TIKI HOMOLOG"/>
    <property type="match status" value="1"/>
</dbReference>
<dbReference type="STRING" id="873513.HMPREF6485_1245"/>
<dbReference type="CDD" id="cd14789">
    <property type="entry name" value="Tiki"/>
    <property type="match status" value="1"/>
</dbReference>
<evidence type="ECO:0000256" key="3">
    <source>
        <dbReference type="ARBA" id="ARBA00004479"/>
    </source>
</evidence>
<dbReference type="AlphaFoldDB" id="E6K6J6"/>
<keyword evidence="12" id="KW-0325">Glycoprotein</keyword>
<comment type="cofactor">
    <cofactor evidence="1">
        <name>Mn(2+)</name>
        <dbReference type="ChEBI" id="CHEBI:29035"/>
    </cofactor>
</comment>
<sequence>MKKMVLSAFVFAASVLATHAQLLYKVSGDSLRKPSYVFATYRLINPVGTVERVAGLRDALNNTEQMYFEVNKSTYTNTLADARKLKGGQMLKNLLTPSQLALLDKFLKKYTEVGFNSPYSQRRYADITPAGMEEELEKLLFVANHMSEYDPTHTFDQYFEAQAKKNHEPVYGLSTCEEFTACGYEAPLDKQVKSLVNFLENEQVHLAELNKTADAFTAQDIDAVTKATSHVCGKKIARWTKALPAIMQAAPTFVVLEAAYLGGENGLLQQLRKAGYTVEAVR</sequence>
<dbReference type="HOGENOM" id="CLU_057525_1_1_10"/>
<dbReference type="eggNOG" id="COG3735">
    <property type="taxonomic scope" value="Bacteria"/>
</dbReference>
<keyword evidence="6" id="KW-0479">Metal-binding</keyword>
<evidence type="ECO:0000256" key="2">
    <source>
        <dbReference type="ARBA" id="ARBA00001941"/>
    </source>
</evidence>
<evidence type="ECO:0000256" key="12">
    <source>
        <dbReference type="ARBA" id="ARBA00023180"/>
    </source>
</evidence>
<dbReference type="GO" id="GO:0046872">
    <property type="term" value="F:metal ion binding"/>
    <property type="evidence" value="ECO:0007669"/>
    <property type="project" value="UniProtKB-KW"/>
</dbReference>
<dbReference type="InterPro" id="IPR002816">
    <property type="entry name" value="TraB/PrgY/GumN_fam"/>
</dbReference>
<keyword evidence="9" id="KW-1133">Transmembrane helix</keyword>
<evidence type="ECO:0000256" key="11">
    <source>
        <dbReference type="ARBA" id="ARBA00023136"/>
    </source>
</evidence>
<dbReference type="GO" id="GO:0030178">
    <property type="term" value="P:negative regulation of Wnt signaling pathway"/>
    <property type="evidence" value="ECO:0007669"/>
    <property type="project" value="InterPro"/>
</dbReference>
<proteinExistence type="predicted"/>
<dbReference type="EMBL" id="AEPD01000026">
    <property type="protein sequence ID" value="EFU30676.1"/>
    <property type="molecule type" value="Genomic_DNA"/>
</dbReference>
<dbReference type="GeneID" id="93536066"/>
<name>E6K6J6_9BACT</name>
<evidence type="ECO:0000256" key="13">
    <source>
        <dbReference type="SAM" id="SignalP"/>
    </source>
</evidence>
<reference evidence="14 15" key="1">
    <citation type="submission" date="2010-10" db="EMBL/GenBank/DDBJ databases">
        <authorList>
            <person name="Muzny D."/>
            <person name="Qin X."/>
            <person name="Deng J."/>
            <person name="Jiang H."/>
            <person name="Liu Y."/>
            <person name="Qu J."/>
            <person name="Song X.-Z."/>
            <person name="Zhang L."/>
            <person name="Thornton R."/>
            <person name="Coyle M."/>
            <person name="Francisco L."/>
            <person name="Jackson L."/>
            <person name="Javaid M."/>
            <person name="Korchina V."/>
            <person name="Kovar C."/>
            <person name="Mata R."/>
            <person name="Mathew T."/>
            <person name="Ngo R."/>
            <person name="Nguyen L."/>
            <person name="Nguyen N."/>
            <person name="Okwuonu G."/>
            <person name="Ongeri F."/>
            <person name="Pham C."/>
            <person name="Simmons D."/>
            <person name="Wilczek-Boney K."/>
            <person name="Hale W."/>
            <person name="Jakkamsetti A."/>
            <person name="Pham P."/>
            <person name="Ruth R."/>
            <person name="San Lucas F."/>
            <person name="Warren J."/>
            <person name="Zhang J."/>
            <person name="Zhao Z."/>
            <person name="Zhou C."/>
            <person name="Zhu D."/>
            <person name="Lee S."/>
            <person name="Bess C."/>
            <person name="Blankenburg K."/>
            <person name="Forbes L."/>
            <person name="Fu Q."/>
            <person name="Gubbala S."/>
            <person name="Hirani K."/>
            <person name="Jayaseelan J.C."/>
            <person name="Lara F."/>
            <person name="Munidasa M."/>
            <person name="Palculict T."/>
            <person name="Patil S."/>
            <person name="Pu L.-L."/>
            <person name="Saada N."/>
            <person name="Tang L."/>
            <person name="Weissenberger G."/>
            <person name="Zhu Y."/>
            <person name="Hemphill L."/>
            <person name="Shang Y."/>
            <person name="Youmans B."/>
            <person name="Ayvaz T."/>
            <person name="Ross M."/>
            <person name="Santibanez J."/>
            <person name="Aqrawi P."/>
            <person name="Gross S."/>
            <person name="Joshi V."/>
            <person name="Fowler G."/>
            <person name="Nazareth L."/>
            <person name="Reid J."/>
            <person name="Worley K."/>
            <person name="Petrosino J."/>
            <person name="Highlander S."/>
            <person name="Gibbs R."/>
        </authorList>
    </citation>
    <scope>NUCLEOTIDE SEQUENCE [LARGE SCALE GENOMIC DNA]</scope>
    <source>
        <strain evidence="14 15">ATCC 33574</strain>
    </source>
</reference>
<dbReference type="GO" id="GO:0004222">
    <property type="term" value="F:metalloendopeptidase activity"/>
    <property type="evidence" value="ECO:0007669"/>
    <property type="project" value="TreeGrafter"/>
</dbReference>
<keyword evidence="5" id="KW-0812">Transmembrane</keyword>
<evidence type="ECO:0000256" key="1">
    <source>
        <dbReference type="ARBA" id="ARBA00001936"/>
    </source>
</evidence>
<protein>
    <submittedName>
        <fullName evidence="14">GumN protein</fullName>
    </submittedName>
</protein>
<evidence type="ECO:0000256" key="5">
    <source>
        <dbReference type="ARBA" id="ARBA00022692"/>
    </source>
</evidence>
<comment type="cofactor">
    <cofactor evidence="2">
        <name>Co(2+)</name>
        <dbReference type="ChEBI" id="CHEBI:48828"/>
    </cofactor>
</comment>
<gene>
    <name evidence="14" type="ORF">HMPREF6485_1245</name>
</gene>
<keyword evidence="15" id="KW-1185">Reference proteome</keyword>
<feature type="chain" id="PRO_5003205301" evidence="13">
    <location>
        <begin position="21"/>
        <end position="282"/>
    </location>
</feature>
<dbReference type="Proteomes" id="UP000003112">
    <property type="component" value="Unassembled WGS sequence"/>
</dbReference>
<keyword evidence="10" id="KW-0482">Metalloprotease</keyword>
<comment type="caution">
    <text evidence="14">The sequence shown here is derived from an EMBL/GenBank/DDBJ whole genome shotgun (WGS) entry which is preliminary data.</text>
</comment>
<dbReference type="PANTHER" id="PTHR31120">
    <property type="entry name" value="METALLOPROTEASE TIKI"/>
    <property type="match status" value="1"/>
</dbReference>
<dbReference type="RefSeq" id="WP_004345265.1">
    <property type="nucleotide sequence ID" value="NZ_GL586311.1"/>
</dbReference>
<keyword evidence="8" id="KW-0378">Hydrolase</keyword>
<keyword evidence="4" id="KW-0645">Protease</keyword>
<evidence type="ECO:0000256" key="6">
    <source>
        <dbReference type="ARBA" id="ARBA00022723"/>
    </source>
</evidence>
<organism evidence="14 15">
    <name type="scientific">Segatella buccae ATCC 33574</name>
    <dbReference type="NCBI Taxonomy" id="873513"/>
    <lineage>
        <taxon>Bacteria</taxon>
        <taxon>Pseudomonadati</taxon>
        <taxon>Bacteroidota</taxon>
        <taxon>Bacteroidia</taxon>
        <taxon>Bacteroidales</taxon>
        <taxon>Prevotellaceae</taxon>
        <taxon>Segatella</taxon>
    </lineage>
</organism>
<accession>E6K6J6</accession>
<evidence type="ECO:0000256" key="4">
    <source>
        <dbReference type="ARBA" id="ARBA00022670"/>
    </source>
</evidence>
<feature type="signal peptide" evidence="13">
    <location>
        <begin position="1"/>
        <end position="20"/>
    </location>
</feature>
<keyword evidence="7 13" id="KW-0732">Signal</keyword>
<dbReference type="GO" id="GO:0006508">
    <property type="term" value="P:proteolysis"/>
    <property type="evidence" value="ECO:0007669"/>
    <property type="project" value="UniProtKB-KW"/>
</dbReference>
<dbReference type="Pfam" id="PF01963">
    <property type="entry name" value="TraB_PrgY_gumN"/>
    <property type="match status" value="1"/>
</dbReference>
<evidence type="ECO:0000256" key="9">
    <source>
        <dbReference type="ARBA" id="ARBA00022989"/>
    </source>
</evidence>
<keyword evidence="11" id="KW-0472">Membrane</keyword>
<evidence type="ECO:0000313" key="15">
    <source>
        <dbReference type="Proteomes" id="UP000003112"/>
    </source>
</evidence>
<dbReference type="InterPro" id="IPR040230">
    <property type="entry name" value="TIKI1/2-like"/>
</dbReference>
<evidence type="ECO:0000313" key="14">
    <source>
        <dbReference type="EMBL" id="EFU30676.1"/>
    </source>
</evidence>
<evidence type="ECO:0000256" key="10">
    <source>
        <dbReference type="ARBA" id="ARBA00023049"/>
    </source>
</evidence>
<comment type="subcellular location">
    <subcellularLocation>
        <location evidence="3">Membrane</location>
        <topology evidence="3">Single-pass type I membrane protein</topology>
    </subcellularLocation>
</comment>
<evidence type="ECO:0000256" key="7">
    <source>
        <dbReference type="ARBA" id="ARBA00022729"/>
    </source>
</evidence>
<dbReference type="GO" id="GO:0016020">
    <property type="term" value="C:membrane"/>
    <property type="evidence" value="ECO:0007669"/>
    <property type="project" value="UniProtKB-SubCell"/>
</dbReference>
<evidence type="ECO:0000256" key="8">
    <source>
        <dbReference type="ARBA" id="ARBA00022801"/>
    </source>
</evidence>